<dbReference type="AlphaFoldDB" id="A0A1U7I2C0"/>
<sequence>MPARLTKHQYEMQKETLEQEIRGIDIDILNNKKIIKQNEFKASQWDVKKSEETIRKARLGYEIAKVGNDIQEEKLTQLKDQHSFEKFATGVNRKQLAVNAETMLLQLAESQQTLKEAKELFQLKFGVAANVNVPRLGG</sequence>
<dbReference type="RefSeq" id="WP_073597423.1">
    <property type="nucleotide sequence ID" value="NZ_MRCE01000070.1"/>
</dbReference>
<gene>
    <name evidence="1" type="ORF">NIES2119_31415</name>
</gene>
<dbReference type="Proteomes" id="UP000185860">
    <property type="component" value="Unassembled WGS sequence"/>
</dbReference>
<accession>A0A1U7I2C0</accession>
<proteinExistence type="predicted"/>
<protein>
    <submittedName>
        <fullName evidence="1">Uncharacterized protein</fullName>
    </submittedName>
</protein>
<comment type="caution">
    <text evidence="1">The sequence shown here is derived from an EMBL/GenBank/DDBJ whole genome shotgun (WGS) entry which is preliminary data.</text>
</comment>
<reference evidence="1 2" key="1">
    <citation type="submission" date="2016-11" db="EMBL/GenBank/DDBJ databases">
        <title>Draft Genome Sequences of Nine Cyanobacterial Strains from Diverse Habitats.</title>
        <authorList>
            <person name="Zhu T."/>
            <person name="Hou S."/>
            <person name="Lu X."/>
            <person name="Hess W.R."/>
        </authorList>
    </citation>
    <scope>NUCLEOTIDE SEQUENCE [LARGE SCALE GENOMIC DNA]</scope>
    <source>
        <strain evidence="1 2">IAM M-71</strain>
    </source>
</reference>
<evidence type="ECO:0000313" key="1">
    <source>
        <dbReference type="EMBL" id="OKH30181.1"/>
    </source>
</evidence>
<dbReference type="EMBL" id="MRCE01000070">
    <property type="protein sequence ID" value="OKH30181.1"/>
    <property type="molecule type" value="Genomic_DNA"/>
</dbReference>
<organism evidence="1 2">
    <name type="scientific">[Phormidium ambiguum] IAM M-71</name>
    <dbReference type="NCBI Taxonomy" id="454136"/>
    <lineage>
        <taxon>Bacteria</taxon>
        <taxon>Bacillati</taxon>
        <taxon>Cyanobacteriota</taxon>
        <taxon>Cyanophyceae</taxon>
        <taxon>Oscillatoriophycideae</taxon>
        <taxon>Aerosakkonematales</taxon>
        <taxon>Aerosakkonemataceae</taxon>
        <taxon>Floridanema</taxon>
    </lineage>
</organism>
<name>A0A1U7I2C0_9CYAN</name>
<evidence type="ECO:0000313" key="2">
    <source>
        <dbReference type="Proteomes" id="UP000185860"/>
    </source>
</evidence>
<dbReference type="STRING" id="454136.NIES2119_31415"/>